<reference evidence="2 3" key="1">
    <citation type="submission" date="2016-05" db="EMBL/GenBank/DDBJ databases">
        <title>Comparative analysis of secretome profiles of manganese(II)-oxidizing ascomycete fungi.</title>
        <authorList>
            <consortium name="DOE Joint Genome Institute"/>
            <person name="Zeiner C.A."/>
            <person name="Purvine S.O."/>
            <person name="Zink E.M."/>
            <person name="Wu S."/>
            <person name="Pasa-Tolic L."/>
            <person name="Chaput D.L."/>
            <person name="Haridas S."/>
            <person name="Grigoriev I.V."/>
            <person name="Santelli C.M."/>
            <person name="Hansel C.M."/>
        </authorList>
    </citation>
    <scope>NUCLEOTIDE SEQUENCE [LARGE SCALE GENOMIC DNA]</scope>
    <source>
        <strain evidence="2 3">SRC1lrK2f</strain>
    </source>
</reference>
<protein>
    <submittedName>
        <fullName evidence="2">Uncharacterized protein</fullName>
    </submittedName>
</protein>
<evidence type="ECO:0000313" key="2">
    <source>
        <dbReference type="EMBL" id="OAG14077.1"/>
    </source>
</evidence>
<gene>
    <name evidence="2" type="ORF">CC77DRAFT_1100272</name>
</gene>
<accession>A0A177D4C6</accession>
<name>A0A177D4C6_ALTAL</name>
<evidence type="ECO:0000313" key="3">
    <source>
        <dbReference type="Proteomes" id="UP000077248"/>
    </source>
</evidence>
<dbReference type="AlphaFoldDB" id="A0A177D4C6"/>
<organism evidence="2 3">
    <name type="scientific">Alternaria alternata</name>
    <name type="common">Alternaria rot fungus</name>
    <name type="synonym">Torula alternata</name>
    <dbReference type="NCBI Taxonomy" id="5599"/>
    <lineage>
        <taxon>Eukaryota</taxon>
        <taxon>Fungi</taxon>
        <taxon>Dikarya</taxon>
        <taxon>Ascomycota</taxon>
        <taxon>Pezizomycotina</taxon>
        <taxon>Dothideomycetes</taxon>
        <taxon>Pleosporomycetidae</taxon>
        <taxon>Pleosporales</taxon>
        <taxon>Pleosporineae</taxon>
        <taxon>Pleosporaceae</taxon>
        <taxon>Alternaria</taxon>
        <taxon>Alternaria sect. Alternaria</taxon>
        <taxon>Alternaria alternata complex</taxon>
    </lineage>
</organism>
<dbReference type="Proteomes" id="UP000077248">
    <property type="component" value="Unassembled WGS sequence"/>
</dbReference>
<feature type="compositionally biased region" description="Polar residues" evidence="1">
    <location>
        <begin position="29"/>
        <end position="50"/>
    </location>
</feature>
<dbReference type="EMBL" id="KV441503">
    <property type="protein sequence ID" value="OAG14077.1"/>
    <property type="molecule type" value="Genomic_DNA"/>
</dbReference>
<feature type="compositionally biased region" description="Polar residues" evidence="1">
    <location>
        <begin position="212"/>
        <end position="223"/>
    </location>
</feature>
<dbReference type="RefSeq" id="XP_018379498.1">
    <property type="nucleotide sequence ID" value="XM_018530056.1"/>
</dbReference>
<feature type="region of interest" description="Disordered" evidence="1">
    <location>
        <begin position="425"/>
        <end position="462"/>
    </location>
</feature>
<dbReference type="VEuPathDB" id="FungiDB:CC77DRAFT_1100272"/>
<dbReference type="GeneID" id="29115650"/>
<proteinExistence type="predicted"/>
<feature type="region of interest" description="Disordered" evidence="1">
    <location>
        <begin position="175"/>
        <end position="262"/>
    </location>
</feature>
<feature type="compositionally biased region" description="Basic and acidic residues" evidence="1">
    <location>
        <begin position="224"/>
        <end position="237"/>
    </location>
</feature>
<feature type="region of interest" description="Disordered" evidence="1">
    <location>
        <begin position="288"/>
        <end position="312"/>
    </location>
</feature>
<dbReference type="KEGG" id="aalt:CC77DRAFT_1100272"/>
<evidence type="ECO:0000256" key="1">
    <source>
        <dbReference type="SAM" id="MobiDB-lite"/>
    </source>
</evidence>
<sequence length="625" mass="68998">MTGVGGCQSHSKPPTSMREFDELYPSPQDIESQKWSNALENSQRSLNESMHSPAYRRLPTSTASIWNSNIPGLQDSSGGTAGNGGDRGAVQFLLTDTRVKLGNSYKGRHNGHVQASVPKVASIVPEGRFDRDLNTTGLATPLSLRSHTLPRISTESPRQPYFGGSDHAYAKLDTRSTSSGWPYEQEKHSQRPQGFAAHSSALSLQDDPHPANLSNPRGSPRTSHTPDRTEFHERMEGDWMSGLSSIPSLSRPGSMGEQLHETNGIPLCSVPNSTVIRDYEMAWRTSAEHGTDMKRSKHRQRGPSSPTVQRYASTGSISPAFDITPRSAQIDDEGNIFINGPGHVRKHTDPFVDSKPALYGSQSARFPIARPSTQFQLPSQPSMRRTLTPTTALWPKPAPKNVPSAHPPTLVTIPPVSATSVRAMPPTPAFPSSVSGPVTQDRPPTRSNSLIPPPPLSSIQGKYHHTPEARARLKAQEPVREKWIRTEAAKIGQLAKLRQNTYRRWVETNSELNYRNWQKAEAALAEATNTENKKEERRNLFLNLKGMTALKTDKAEDMSADSRESEARGGEEKLLGYQMATMERVCAEVKHEEGDAIITAEMLETLSLDEKKALRKHLLGRLGRY</sequence>
<feature type="region of interest" description="Disordered" evidence="1">
    <location>
        <begin position="1"/>
        <end position="53"/>
    </location>
</feature>
<feature type="compositionally biased region" description="Polar residues" evidence="1">
    <location>
        <begin position="302"/>
        <end position="312"/>
    </location>
</feature>
<keyword evidence="3" id="KW-1185">Reference proteome</keyword>